<dbReference type="PaxDb" id="5141-EFNCRP00000007650"/>
<feature type="compositionally biased region" description="Polar residues" evidence="2">
    <location>
        <begin position="1186"/>
        <end position="1203"/>
    </location>
</feature>
<feature type="compositionally biased region" description="Acidic residues" evidence="2">
    <location>
        <begin position="1284"/>
        <end position="1304"/>
    </location>
</feature>
<dbReference type="KEGG" id="ncr:NCU05695"/>
<evidence type="ECO:0000256" key="2">
    <source>
        <dbReference type="SAM" id="MobiDB-lite"/>
    </source>
</evidence>
<feature type="region of interest" description="Disordered" evidence="2">
    <location>
        <begin position="40"/>
        <end position="77"/>
    </location>
</feature>
<feature type="region of interest" description="Disordered" evidence="2">
    <location>
        <begin position="850"/>
        <end position="869"/>
    </location>
</feature>
<feature type="region of interest" description="Disordered" evidence="2">
    <location>
        <begin position="1126"/>
        <end position="1237"/>
    </location>
</feature>
<dbReference type="STRING" id="367110.Q7SBP3"/>
<accession>Q7SBP3</accession>
<sequence length="1365" mass="154210">MVASSLCRVVATACARRPATWVTFKSAVIVRHPLHQIRMHSHHRQFLRPTTASSAPRPAVTEQPDRPSQTPEDGKEVVSLPRRLTRTNPLNMTAMAKKWQNLRRATRKALRCLTDTNKSQKHREKAIQVLARSYGMIWHFHTNIKRHTIEYRDFAVCRSAAVDVTKSAVRAREALEEAQVKFDEAQMDLDLAQAQAADAQHVELKAEHVRNRKAALLAREKEFREADEAILVSSGISLNIPFPKQCRQAEIKGQDYEWMLGAIDEIQKYRDMLLTNIKQRPAASVVADKLNRSRKAGTKTAATPVEQSGNKEIEQLIEEEDEAGQDVDMESIREQPAPIQEYEDKPERVQTLESSKPYQRPTIRLTEATAISKKPIQLKDSLADHYPIISFPFKVTTTVMLTLHKLFEECCYQFALVHIPHHLAEQNWDCPEAVELSTWHKIFSELLQTDADHVFAFDTGSTFETTVPASRRVIYVNNHLFTLKDIRNQAVHPRPLNPMALPKILRRAGELARLFRDRRLQQDIERLSSEINRVLTAVKTRRAESLKKGRTYELYRQIVADKVAIQRVRNLLADRQVSASSEEHWAACTMFEKDIESLLEALQVAIQADEEARLEAELPPLVEMAEKMAAEVEKRNAEMQLRLEAVRKSRADMVLRKMQFLLSKHAWRMKTDRFPFMNLSERKRELGGVGSSPLPSADEQGGPQEKLEPYERQGHREQPDEKTGFGPPGLTKSSYAYRSIIRNALTQDLRREERELEREQANADVDAHANVTSMSADVERFRLGSVSSLPGEEEWYDEAMSESESGDWGPDGYHMTTSGFFEMLEKRKRLPLEDSKQRAMKEMAAAAVKATKAEQEGEKEEEQVDAGERPRTTAADEIMFNSLMDKYEALCEEVLVKNDMSRRIAFEKKCVRQRKTMESKMKPLRDERIMILKEMKVLKEKNGRLKMEMEKAREVKHQQVGKNEEVDDNKNELEPATAAAAAAAVDKVVDNEAALNMGIKALTELAIKEKENAGKLEILSARKGRIKKVLKKLRGLDPARSVTSVKIGHTEEAANDDHPSSHVEVTDADVDTSMELTEAEAEGWRSSIEEAVDADIMGASSFENPKQAAMEAFLAMEEILEEAMPDVTTGPEASDEVTPAGEVATSKASIVEPSDTETFSSSTAVSADPETVAPPEDSAEEAAMSSDLNDTIIQNAVLESTPVQDAPEEEATTQEMPSDEKTPSLFVPTPRPPRGRSLTNLALYVSRRTQPVVGVTEDLKHELEEDLDEGVKEVVKEDVKQELNEDIVEDSKEDLEEDLNEYLEEGPKDDVKEDLQEDLKDELTDELTRDLEGDLKDKPNEDMKPEAETKDVNKEEEAASQAREK</sequence>
<dbReference type="VEuPathDB" id="FungiDB:NCU05695"/>
<dbReference type="InParanoid" id="Q7SBP3"/>
<reference evidence="3 4" key="1">
    <citation type="journal article" date="2003" name="Nature">
        <title>The genome sequence of the filamentous fungus Neurospora crassa.</title>
        <authorList>
            <person name="Galagan J.E."/>
            <person name="Calvo S.E."/>
            <person name="Borkovich K.A."/>
            <person name="Selker E.U."/>
            <person name="Read N.D."/>
            <person name="Jaffe D."/>
            <person name="FitzHugh W."/>
            <person name="Ma L.J."/>
            <person name="Smirnov S."/>
            <person name="Purcell S."/>
            <person name="Rehman B."/>
            <person name="Elkins T."/>
            <person name="Engels R."/>
            <person name="Wang S."/>
            <person name="Nielsen C.B."/>
            <person name="Butler J."/>
            <person name="Endrizzi M."/>
            <person name="Qui D."/>
            <person name="Ianakiev P."/>
            <person name="Bell-Pedersen D."/>
            <person name="Nelson M.A."/>
            <person name="Werner-Washburne M."/>
            <person name="Selitrennikoff C.P."/>
            <person name="Kinsey J.A."/>
            <person name="Braun E.L."/>
            <person name="Zelter A."/>
            <person name="Schulte U."/>
            <person name="Kothe G.O."/>
            <person name="Jedd G."/>
            <person name="Mewes W."/>
            <person name="Staben C."/>
            <person name="Marcotte E."/>
            <person name="Greenberg D."/>
            <person name="Roy A."/>
            <person name="Foley K."/>
            <person name="Naylor J."/>
            <person name="Stange-Thomann N."/>
            <person name="Barrett R."/>
            <person name="Gnerre S."/>
            <person name="Kamal M."/>
            <person name="Kamvysselis M."/>
            <person name="Mauceli E."/>
            <person name="Bielke C."/>
            <person name="Rudd S."/>
            <person name="Frishman D."/>
            <person name="Krystofova S."/>
            <person name="Rasmussen C."/>
            <person name="Metzenberg R.L."/>
            <person name="Perkins D.D."/>
            <person name="Kroken S."/>
            <person name="Cogoni C."/>
            <person name="Macino G."/>
            <person name="Catcheside D."/>
            <person name="Li W."/>
            <person name="Pratt R.J."/>
            <person name="Osmani S.A."/>
            <person name="DeSouza C.P."/>
            <person name="Glass L."/>
            <person name="Orbach M.J."/>
            <person name="Berglund J.A."/>
            <person name="Voelker R."/>
            <person name="Yarden O."/>
            <person name="Plamann M."/>
            <person name="Seiler S."/>
            <person name="Dunlap J."/>
            <person name="Radford A."/>
            <person name="Aramayo R."/>
            <person name="Natvig D.O."/>
            <person name="Alex L.A."/>
            <person name="Mannhaupt G."/>
            <person name="Ebbole D.J."/>
            <person name="Freitag M."/>
            <person name="Paulsen I."/>
            <person name="Sachs M.S."/>
            <person name="Lander E.S."/>
            <person name="Nusbaum C."/>
            <person name="Birren B."/>
        </authorList>
    </citation>
    <scope>NUCLEOTIDE SEQUENCE [LARGE SCALE GENOMIC DNA]</scope>
    <source>
        <strain evidence="4">ATCC 24698 / 74-OR23-1A / CBS 708.71 / DSM 1257 / FGSC 987</strain>
    </source>
</reference>
<dbReference type="RefSeq" id="XP_963057.1">
    <property type="nucleotide sequence ID" value="XM_957964.2"/>
</dbReference>
<protein>
    <submittedName>
        <fullName evidence="3">Uncharacterized protein</fullName>
    </submittedName>
</protein>
<feature type="compositionally biased region" description="Polar residues" evidence="2">
    <location>
        <begin position="1156"/>
        <end position="1165"/>
    </location>
</feature>
<dbReference type="Proteomes" id="UP000001805">
    <property type="component" value="Chromosome 3, Linkage Group III"/>
</dbReference>
<evidence type="ECO:0000313" key="4">
    <source>
        <dbReference type="Proteomes" id="UP000001805"/>
    </source>
</evidence>
<gene>
    <name evidence="3" type="ORF">NCU05695</name>
</gene>
<evidence type="ECO:0000313" key="3">
    <source>
        <dbReference type="EMBL" id="EAA33821.1"/>
    </source>
</evidence>
<dbReference type="EMBL" id="CM002238">
    <property type="protein sequence ID" value="EAA33821.1"/>
    <property type="molecule type" value="Genomic_DNA"/>
</dbReference>
<dbReference type="OMA" id="IGHTEEA"/>
<dbReference type="SMR" id="Q7SBP3"/>
<keyword evidence="1" id="KW-0175">Coiled coil</keyword>
<evidence type="ECO:0000256" key="1">
    <source>
        <dbReference type="SAM" id="Coils"/>
    </source>
</evidence>
<organism evidence="3 4">
    <name type="scientific">Neurospora crassa (strain ATCC 24698 / 74-OR23-1A / CBS 708.71 / DSM 1257 / FGSC 987)</name>
    <dbReference type="NCBI Taxonomy" id="367110"/>
    <lineage>
        <taxon>Eukaryota</taxon>
        <taxon>Fungi</taxon>
        <taxon>Dikarya</taxon>
        <taxon>Ascomycota</taxon>
        <taxon>Pezizomycotina</taxon>
        <taxon>Sordariomycetes</taxon>
        <taxon>Sordariomycetidae</taxon>
        <taxon>Sordariales</taxon>
        <taxon>Sordariaceae</taxon>
        <taxon>Neurospora</taxon>
    </lineage>
</organism>
<feature type="compositionally biased region" description="Basic and acidic residues" evidence="2">
    <location>
        <begin position="1305"/>
        <end position="1365"/>
    </location>
</feature>
<dbReference type="GeneID" id="3879206"/>
<dbReference type="OrthoDB" id="5324651at2759"/>
<feature type="region of interest" description="Disordered" evidence="2">
    <location>
        <begin position="685"/>
        <end position="733"/>
    </location>
</feature>
<feature type="coiled-coil region" evidence="1">
    <location>
        <begin position="168"/>
        <end position="195"/>
    </location>
</feature>
<dbReference type="HOGENOM" id="CLU_259119_0_0_1"/>
<name>Q7SBP3_NEUCR</name>
<feature type="coiled-coil region" evidence="1">
    <location>
        <begin position="622"/>
        <end position="649"/>
    </location>
</feature>
<feature type="compositionally biased region" description="Basic and acidic residues" evidence="2">
    <location>
        <begin position="705"/>
        <end position="723"/>
    </location>
</feature>
<proteinExistence type="predicted"/>
<feature type="region of interest" description="Disordered" evidence="2">
    <location>
        <begin position="1282"/>
        <end position="1365"/>
    </location>
</feature>
<keyword evidence="4" id="KW-1185">Reference proteome</keyword>